<dbReference type="PANTHER" id="PTHR37422">
    <property type="entry name" value="TEICHURONIC ACID BIOSYNTHESIS PROTEIN TUAE"/>
    <property type="match status" value="1"/>
</dbReference>
<feature type="transmembrane region" description="Helical" evidence="5">
    <location>
        <begin position="293"/>
        <end position="313"/>
    </location>
</feature>
<dbReference type="GO" id="GO:0016020">
    <property type="term" value="C:membrane"/>
    <property type="evidence" value="ECO:0007669"/>
    <property type="project" value="UniProtKB-SubCell"/>
</dbReference>
<dbReference type="InterPro" id="IPR007016">
    <property type="entry name" value="O-antigen_ligase-rel_domated"/>
</dbReference>
<reference evidence="7 8" key="1">
    <citation type="submission" date="2019-12" db="EMBL/GenBank/DDBJ databases">
        <title>Novel species isolated from a subtropical stream in China.</title>
        <authorList>
            <person name="Lu H."/>
        </authorList>
    </citation>
    <scope>NUCLEOTIDE SEQUENCE [LARGE SCALE GENOMIC DNA]</scope>
    <source>
        <strain evidence="7 8">FT135W</strain>
    </source>
</reference>
<feature type="transmembrane region" description="Helical" evidence="5">
    <location>
        <begin position="56"/>
        <end position="74"/>
    </location>
</feature>
<feature type="transmembrane region" description="Helical" evidence="5">
    <location>
        <begin position="150"/>
        <end position="173"/>
    </location>
</feature>
<dbReference type="Proteomes" id="UP000479335">
    <property type="component" value="Unassembled WGS sequence"/>
</dbReference>
<keyword evidence="3 5" id="KW-1133">Transmembrane helix</keyword>
<feature type="transmembrane region" description="Helical" evidence="5">
    <location>
        <begin position="80"/>
        <end position="100"/>
    </location>
</feature>
<dbReference type="Pfam" id="PF04932">
    <property type="entry name" value="Wzy_C"/>
    <property type="match status" value="1"/>
</dbReference>
<keyword evidence="2 5" id="KW-0812">Transmembrane</keyword>
<protein>
    <recommendedName>
        <fullName evidence="6">O-antigen ligase-related domain-containing protein</fullName>
    </recommendedName>
</protein>
<evidence type="ECO:0000313" key="8">
    <source>
        <dbReference type="Proteomes" id="UP000479335"/>
    </source>
</evidence>
<accession>A0A6L8KH74</accession>
<dbReference type="InterPro" id="IPR051533">
    <property type="entry name" value="WaaL-like"/>
</dbReference>
<dbReference type="PANTHER" id="PTHR37422:SF17">
    <property type="entry name" value="O-ANTIGEN LIGASE"/>
    <property type="match status" value="1"/>
</dbReference>
<dbReference type="AlphaFoldDB" id="A0A6L8KH74"/>
<evidence type="ECO:0000313" key="7">
    <source>
        <dbReference type="EMBL" id="MYM26676.1"/>
    </source>
</evidence>
<dbReference type="RefSeq" id="WP_161010105.1">
    <property type="nucleotide sequence ID" value="NZ_WWCN01000043.1"/>
</dbReference>
<feature type="transmembrane region" description="Helical" evidence="5">
    <location>
        <begin position="455"/>
        <end position="471"/>
    </location>
</feature>
<dbReference type="EMBL" id="WWCN01000043">
    <property type="protein sequence ID" value="MYM26676.1"/>
    <property type="molecule type" value="Genomic_DNA"/>
</dbReference>
<proteinExistence type="predicted"/>
<feature type="transmembrane region" description="Helical" evidence="5">
    <location>
        <begin position="429"/>
        <end position="449"/>
    </location>
</feature>
<keyword evidence="4 5" id="KW-0472">Membrane</keyword>
<name>A0A6L8KH74_9BURK</name>
<gene>
    <name evidence="7" type="ORF">GTP46_29085</name>
</gene>
<comment type="subcellular location">
    <subcellularLocation>
        <location evidence="1">Membrane</location>
        <topology evidence="1">Multi-pass membrane protein</topology>
    </subcellularLocation>
</comment>
<feature type="transmembrane region" description="Helical" evidence="5">
    <location>
        <begin position="180"/>
        <end position="199"/>
    </location>
</feature>
<evidence type="ECO:0000256" key="1">
    <source>
        <dbReference type="ARBA" id="ARBA00004141"/>
    </source>
</evidence>
<evidence type="ECO:0000256" key="2">
    <source>
        <dbReference type="ARBA" id="ARBA00022692"/>
    </source>
</evidence>
<feature type="transmembrane region" description="Helical" evidence="5">
    <location>
        <begin position="254"/>
        <end position="287"/>
    </location>
</feature>
<feature type="transmembrane region" description="Helical" evidence="5">
    <location>
        <begin position="219"/>
        <end position="242"/>
    </location>
</feature>
<evidence type="ECO:0000256" key="3">
    <source>
        <dbReference type="ARBA" id="ARBA00022989"/>
    </source>
</evidence>
<organism evidence="7 8">
    <name type="scientific">Duganella flavida</name>
    <dbReference type="NCBI Taxonomy" id="2692175"/>
    <lineage>
        <taxon>Bacteria</taxon>
        <taxon>Pseudomonadati</taxon>
        <taxon>Pseudomonadota</taxon>
        <taxon>Betaproteobacteria</taxon>
        <taxon>Burkholderiales</taxon>
        <taxon>Oxalobacteraceae</taxon>
        <taxon>Telluria group</taxon>
        <taxon>Duganella</taxon>
    </lineage>
</organism>
<evidence type="ECO:0000259" key="6">
    <source>
        <dbReference type="Pfam" id="PF04932"/>
    </source>
</evidence>
<comment type="caution">
    <text evidence="7">The sequence shown here is derived from an EMBL/GenBank/DDBJ whole genome shotgun (WGS) entry which is preliminary data.</text>
</comment>
<evidence type="ECO:0000256" key="5">
    <source>
        <dbReference type="SAM" id="Phobius"/>
    </source>
</evidence>
<evidence type="ECO:0000256" key="4">
    <source>
        <dbReference type="ARBA" id="ARBA00023136"/>
    </source>
</evidence>
<feature type="transmembrane region" description="Helical" evidence="5">
    <location>
        <begin position="12"/>
        <end position="44"/>
    </location>
</feature>
<keyword evidence="8" id="KW-1185">Reference proteome</keyword>
<feature type="transmembrane region" description="Helical" evidence="5">
    <location>
        <begin position="112"/>
        <end position="130"/>
    </location>
</feature>
<feature type="transmembrane region" description="Helical" evidence="5">
    <location>
        <begin position="384"/>
        <end position="408"/>
    </location>
</feature>
<feature type="domain" description="O-antigen ligase-related" evidence="6">
    <location>
        <begin position="260"/>
        <end position="400"/>
    </location>
</feature>
<sequence>MKTGAKKKSNAAQWLLISLGLFLAVFLGLVSAVANGWIALLMFLPVIPAMMVLRDFRVGVVLLMLLLPVQYAPLMPQSSALNFVNLATLLTFAALFLNHFMGHVQLVKVPRFFWWAYLIPISVGMLLGLRHIHEAPNISDYAILQTPFSYLMFAFVRPLLTLVAAWLLGAAVLRSKRPRLFIFPLMLAALLPALLLLGFEAKVGSGGMGLMVLRGMLDVLGMHANGFGQFFGIAFTILLFMAPAMERPLERLFLMLTIGAVLVALILTFSRGGYVVALVGFTAFVIIERKYRYAVMVMAVVLAVGLVAPDAVLGRLTTGIEDTESSRGVVAAKTEALTAGRAWLWKQMLPEVKKSPLWGSGVGSVAWSAAAKSGMIRFAHPHNVFLRVLLDLGLIGFGLMVVFCRLLIRRLRAIAADPATPHSMAALAKGTWVALIAMLLGDFAGGHYLSGPETAILWLSIGILLPLMAKYEPLRKRAGVPPPVVAA</sequence>